<feature type="region of interest" description="Disordered" evidence="2">
    <location>
        <begin position="183"/>
        <end position="258"/>
    </location>
</feature>
<evidence type="ECO:0000259" key="3">
    <source>
        <dbReference type="PROSITE" id="PS50103"/>
    </source>
</evidence>
<reference evidence="4 5" key="1">
    <citation type="submission" date="2023-08" db="EMBL/GenBank/DDBJ databases">
        <title>Black Yeasts Isolated from many extreme environments.</title>
        <authorList>
            <person name="Coleine C."/>
            <person name="Stajich J.E."/>
            <person name="Selbmann L."/>
        </authorList>
    </citation>
    <scope>NUCLEOTIDE SEQUENCE [LARGE SCALE GENOMIC DNA]</scope>
    <source>
        <strain evidence="4 5">CCFEE 5935</strain>
    </source>
</reference>
<feature type="region of interest" description="Disordered" evidence="2">
    <location>
        <begin position="602"/>
        <end position="627"/>
    </location>
</feature>
<dbReference type="AlphaFoldDB" id="A0AAV9NXN2"/>
<evidence type="ECO:0000256" key="2">
    <source>
        <dbReference type="SAM" id="MobiDB-lite"/>
    </source>
</evidence>
<dbReference type="Proteomes" id="UP001337655">
    <property type="component" value="Unassembled WGS sequence"/>
</dbReference>
<accession>A0AAV9NXN2</accession>
<dbReference type="EMBL" id="JAVRRT010000018">
    <property type="protein sequence ID" value="KAK5164781.1"/>
    <property type="molecule type" value="Genomic_DNA"/>
</dbReference>
<keyword evidence="1" id="KW-0863">Zinc-finger</keyword>
<feature type="region of interest" description="Disordered" evidence="2">
    <location>
        <begin position="275"/>
        <end position="295"/>
    </location>
</feature>
<evidence type="ECO:0000313" key="5">
    <source>
        <dbReference type="Proteomes" id="UP001337655"/>
    </source>
</evidence>
<feature type="region of interest" description="Disordered" evidence="2">
    <location>
        <begin position="501"/>
        <end position="551"/>
    </location>
</feature>
<proteinExistence type="predicted"/>
<dbReference type="GO" id="GO:0008270">
    <property type="term" value="F:zinc ion binding"/>
    <property type="evidence" value="ECO:0007669"/>
    <property type="project" value="UniProtKB-KW"/>
</dbReference>
<feature type="region of interest" description="Disordered" evidence="2">
    <location>
        <begin position="355"/>
        <end position="426"/>
    </location>
</feature>
<evidence type="ECO:0000256" key="1">
    <source>
        <dbReference type="PROSITE-ProRule" id="PRU00723"/>
    </source>
</evidence>
<organism evidence="4 5">
    <name type="scientific">Saxophila tyrrhenica</name>
    <dbReference type="NCBI Taxonomy" id="1690608"/>
    <lineage>
        <taxon>Eukaryota</taxon>
        <taxon>Fungi</taxon>
        <taxon>Dikarya</taxon>
        <taxon>Ascomycota</taxon>
        <taxon>Pezizomycotina</taxon>
        <taxon>Dothideomycetes</taxon>
        <taxon>Dothideomycetidae</taxon>
        <taxon>Mycosphaerellales</taxon>
        <taxon>Extremaceae</taxon>
        <taxon>Saxophila</taxon>
    </lineage>
</organism>
<dbReference type="PROSITE" id="PS50103">
    <property type="entry name" value="ZF_C3H1"/>
    <property type="match status" value="1"/>
</dbReference>
<dbReference type="RefSeq" id="XP_064654977.1">
    <property type="nucleotide sequence ID" value="XM_064806672.1"/>
</dbReference>
<keyword evidence="1" id="KW-0479">Metal-binding</keyword>
<gene>
    <name evidence="4" type="ORF">LTR77_009445</name>
</gene>
<feature type="compositionally biased region" description="Low complexity" evidence="2">
    <location>
        <begin position="410"/>
        <end position="421"/>
    </location>
</feature>
<dbReference type="GeneID" id="89930776"/>
<feature type="compositionally biased region" description="Polar residues" evidence="2">
    <location>
        <begin position="249"/>
        <end position="258"/>
    </location>
</feature>
<feature type="zinc finger region" description="C3H1-type" evidence="1">
    <location>
        <begin position="297"/>
        <end position="326"/>
    </location>
</feature>
<evidence type="ECO:0000313" key="4">
    <source>
        <dbReference type="EMBL" id="KAK5164781.1"/>
    </source>
</evidence>
<feature type="domain" description="C3H1-type" evidence="3">
    <location>
        <begin position="297"/>
        <end position="326"/>
    </location>
</feature>
<feature type="compositionally biased region" description="Polar residues" evidence="2">
    <location>
        <begin position="471"/>
        <end position="486"/>
    </location>
</feature>
<keyword evidence="1" id="KW-0862">Zinc</keyword>
<sequence length="627" mass="67265">MDTVARKVTVCINERRHDQQYAQRVAAYRDAALRYTFASTKQELNLQAPVQQQLCLSQTCRRPGCSTPTRSVYIKFLTHLWEAINLRHSNRISSTTQQTQTKMYAQAPAPEAAGPQPRIVYYIARNNGTIVPLIPADELPFNIRLQNVPRVLGADQIYGMQHVGSAPFTGFTFKLEHADHVYRPMSQPPPGPPGHTRNWSGSEPKNFLPPDALARQALAGTPPPTYQAKLHSFPPRPVSAHESAPNWRSKPSPTSDPTQSVIDAIIATQAGAQTAARSGYVPRSTAAQVPPGRVPDPEKKTYCTYWIRTGECDFQQQGCLFKHEMPDSLEKLGELGFRHWPYWWKERNQKVRIGGAEEKGPVRPSVKPEQWLKQRKGSVSDGDDEESENETAKSSEGSVLVVVKKSDSGKAPVPTAAASKAADTKSKVPAALEVNAGQPSNTADGDLISFGPPTPFVASSATNVASASASQPSKPTTSNTGSSSHKTIFVPAGESVAAHIADAQKREKRSASQASKRARTTKSQQTNGSPQKASFEELKRNSGLLASKHAPAVATARISAAGGAVDRKGFRPRVPRPKGGVLAENTAKVNVSVDAAAKAKAAGASEVKKGGTAGSAAAVAKPKHSVA</sequence>
<comment type="caution">
    <text evidence="4">The sequence shown here is derived from an EMBL/GenBank/DDBJ whole genome shotgun (WGS) entry which is preliminary data.</text>
</comment>
<keyword evidence="5" id="KW-1185">Reference proteome</keyword>
<dbReference type="InterPro" id="IPR000571">
    <property type="entry name" value="Znf_CCCH"/>
</dbReference>
<feature type="compositionally biased region" description="Polar residues" evidence="2">
    <location>
        <begin position="511"/>
        <end position="532"/>
    </location>
</feature>
<name>A0AAV9NXN2_9PEZI</name>
<feature type="region of interest" description="Disordered" evidence="2">
    <location>
        <begin position="467"/>
        <end position="486"/>
    </location>
</feature>
<protein>
    <recommendedName>
        <fullName evidence="3">C3H1-type domain-containing protein</fullName>
    </recommendedName>
</protein>